<reference evidence="4" key="1">
    <citation type="submission" date="2023-10" db="EMBL/GenBank/DDBJ databases">
        <title>Genome assemblies of two species of porcelain crab, Petrolisthes cinctipes and Petrolisthes manimaculis (Anomura: Porcellanidae).</title>
        <authorList>
            <person name="Angst P."/>
        </authorList>
    </citation>
    <scope>NUCLEOTIDE SEQUENCE</scope>
    <source>
        <strain evidence="4">PB745_01</strain>
        <tissue evidence="4">Gill</tissue>
    </source>
</reference>
<dbReference type="InterPro" id="IPR013162">
    <property type="entry name" value="CD80_C2-set"/>
</dbReference>
<protein>
    <recommendedName>
        <fullName evidence="3">Ig-like domain-containing protein</fullName>
    </recommendedName>
</protein>
<gene>
    <name evidence="4" type="ORF">Pcinc_031465</name>
</gene>
<dbReference type="EMBL" id="JAWQEG010004176">
    <property type="protein sequence ID" value="KAK3862708.1"/>
    <property type="molecule type" value="Genomic_DNA"/>
</dbReference>
<accession>A0AAE1EWC0</accession>
<evidence type="ECO:0000313" key="5">
    <source>
        <dbReference type="Proteomes" id="UP001286313"/>
    </source>
</evidence>
<dbReference type="InterPro" id="IPR013783">
    <property type="entry name" value="Ig-like_fold"/>
</dbReference>
<evidence type="ECO:0000313" key="4">
    <source>
        <dbReference type="EMBL" id="KAK3862708.1"/>
    </source>
</evidence>
<keyword evidence="2" id="KW-1133">Transmembrane helix</keyword>
<name>A0AAE1EWC0_PETCI</name>
<evidence type="ECO:0000256" key="2">
    <source>
        <dbReference type="SAM" id="Phobius"/>
    </source>
</evidence>
<proteinExistence type="predicted"/>
<evidence type="ECO:0000259" key="3">
    <source>
        <dbReference type="PROSITE" id="PS50835"/>
    </source>
</evidence>
<keyword evidence="5" id="KW-1185">Reference proteome</keyword>
<dbReference type="SUPFAM" id="SSF48726">
    <property type="entry name" value="Immunoglobulin"/>
    <property type="match status" value="2"/>
</dbReference>
<dbReference type="Proteomes" id="UP001286313">
    <property type="component" value="Unassembled WGS sequence"/>
</dbReference>
<dbReference type="PANTHER" id="PTHR21261:SF15">
    <property type="entry name" value="BEATEN PATH IIIA, ISOFORM D-RELATED"/>
    <property type="match status" value="1"/>
</dbReference>
<dbReference type="PROSITE" id="PS50835">
    <property type="entry name" value="IG_LIKE"/>
    <property type="match status" value="2"/>
</dbReference>
<dbReference type="InterPro" id="IPR007110">
    <property type="entry name" value="Ig-like_dom"/>
</dbReference>
<dbReference type="Pfam" id="PF08205">
    <property type="entry name" value="C2-set_2"/>
    <property type="match status" value="1"/>
</dbReference>
<dbReference type="PANTHER" id="PTHR21261">
    <property type="entry name" value="BEAT PROTEIN"/>
    <property type="match status" value="1"/>
</dbReference>
<comment type="caution">
    <text evidence="4">The sequence shown here is derived from an EMBL/GenBank/DDBJ whole genome shotgun (WGS) entry which is preliminary data.</text>
</comment>
<feature type="domain" description="Ig-like" evidence="3">
    <location>
        <begin position="39"/>
        <end position="147"/>
    </location>
</feature>
<sequence>MRGGKSKEELLPRQHERAASTSLLFITILLQAVTSIRVERVVVPPLVETGRRVELECQYREDGDKLYSLKWWRGDDQFYQYVPPDRSHFPIRGVDVNWTATTSRNSGHNGCEVVVLERVGLDTAGLYKCEVMADASFQTEFKEANMTVIHLPEGPPVIQPSPGINIHNITWGQRVALTCITPPASPPPHLTWLIDGRRVNTSLVKSLPPVFQSNLVRVSSRLEFTFSSHLLDQDRPLQVTCMAVQGSGVPTSSPHHLGSLEREEGYRQSVTLHLKPSPPPSFWERMFSGSGSHISCPHYHSLLLLLLLLLLLPALFTSTNTTTTTTKTIITSSSSPSTTTNTTTTC</sequence>
<organism evidence="4 5">
    <name type="scientific">Petrolisthes cinctipes</name>
    <name type="common">Flat porcelain crab</name>
    <dbReference type="NCBI Taxonomy" id="88211"/>
    <lineage>
        <taxon>Eukaryota</taxon>
        <taxon>Metazoa</taxon>
        <taxon>Ecdysozoa</taxon>
        <taxon>Arthropoda</taxon>
        <taxon>Crustacea</taxon>
        <taxon>Multicrustacea</taxon>
        <taxon>Malacostraca</taxon>
        <taxon>Eumalacostraca</taxon>
        <taxon>Eucarida</taxon>
        <taxon>Decapoda</taxon>
        <taxon>Pleocyemata</taxon>
        <taxon>Anomura</taxon>
        <taxon>Galatheoidea</taxon>
        <taxon>Porcellanidae</taxon>
        <taxon>Petrolisthes</taxon>
    </lineage>
</organism>
<keyword evidence="2" id="KW-0812">Transmembrane</keyword>
<feature type="domain" description="Ig-like" evidence="3">
    <location>
        <begin position="156"/>
        <end position="243"/>
    </location>
</feature>
<keyword evidence="1" id="KW-1015">Disulfide bond</keyword>
<dbReference type="AlphaFoldDB" id="A0AAE1EWC0"/>
<dbReference type="Gene3D" id="2.60.40.10">
    <property type="entry name" value="Immunoglobulins"/>
    <property type="match status" value="2"/>
</dbReference>
<feature type="transmembrane region" description="Helical" evidence="2">
    <location>
        <begin position="299"/>
        <end position="317"/>
    </location>
</feature>
<keyword evidence="2" id="KW-0472">Membrane</keyword>
<dbReference type="InterPro" id="IPR036179">
    <property type="entry name" value="Ig-like_dom_sf"/>
</dbReference>
<evidence type="ECO:0000256" key="1">
    <source>
        <dbReference type="ARBA" id="ARBA00023157"/>
    </source>
</evidence>